<comment type="function">
    <text evidence="9">Catalyzes the phosphorylation of ribose at O-5 in a reaction requiring ATP and magnesium. The resulting D-ribose-5-phosphate can then be used either for sythesis of nucleotides, histidine, and tryptophan, or as a component of the pentose phosphate pathway.</text>
</comment>
<dbReference type="Proteomes" id="UP001161405">
    <property type="component" value="Unassembled WGS sequence"/>
</dbReference>
<evidence type="ECO:0000259" key="10">
    <source>
        <dbReference type="Pfam" id="PF00294"/>
    </source>
</evidence>
<gene>
    <name evidence="9 11" type="primary">rbsK</name>
    <name evidence="11" type="ORF">GCM10007879_03310</name>
</gene>
<protein>
    <recommendedName>
        <fullName evidence="9">Ribokinase</fullName>
        <shortName evidence="9">RK</shortName>
        <ecNumber evidence="9">2.7.1.15</ecNumber>
    </recommendedName>
</protein>
<comment type="pathway">
    <text evidence="9">Carbohydrate metabolism; D-ribose degradation; D-ribose 5-phosphate from beta-D-ribopyranose: step 2/2.</text>
</comment>
<evidence type="ECO:0000256" key="7">
    <source>
        <dbReference type="ARBA" id="ARBA00022958"/>
    </source>
</evidence>
<dbReference type="Pfam" id="PF00294">
    <property type="entry name" value="PfkB"/>
    <property type="match status" value="1"/>
</dbReference>
<dbReference type="PRINTS" id="PR00990">
    <property type="entry name" value="RIBOKINASE"/>
</dbReference>
<keyword evidence="1 9" id="KW-0808">Transferase</keyword>
<comment type="subunit">
    <text evidence="9">Homodimer.</text>
</comment>
<keyword evidence="12" id="KW-1185">Reference proteome</keyword>
<dbReference type="InterPro" id="IPR011877">
    <property type="entry name" value="Ribokinase"/>
</dbReference>
<feature type="active site" description="Proton acceptor" evidence="9">
    <location>
        <position position="237"/>
    </location>
</feature>
<feature type="binding site" evidence="9">
    <location>
        <begin position="236"/>
        <end position="237"/>
    </location>
    <ligand>
        <name>ATP</name>
        <dbReference type="ChEBI" id="CHEBI:30616"/>
    </ligand>
</feature>
<comment type="catalytic activity">
    <reaction evidence="9">
        <text>D-ribose + ATP = D-ribose 5-phosphate + ADP + H(+)</text>
        <dbReference type="Rhea" id="RHEA:13697"/>
        <dbReference type="ChEBI" id="CHEBI:15378"/>
        <dbReference type="ChEBI" id="CHEBI:30616"/>
        <dbReference type="ChEBI" id="CHEBI:47013"/>
        <dbReference type="ChEBI" id="CHEBI:78346"/>
        <dbReference type="ChEBI" id="CHEBI:456216"/>
        <dbReference type="EC" id="2.7.1.15"/>
    </reaction>
</comment>
<proteinExistence type="inferred from homology"/>
<evidence type="ECO:0000313" key="12">
    <source>
        <dbReference type="Proteomes" id="UP001161405"/>
    </source>
</evidence>
<feature type="binding site" evidence="9">
    <location>
        <position position="136"/>
    </location>
    <ligand>
        <name>substrate</name>
    </ligand>
</feature>
<dbReference type="CDD" id="cd01174">
    <property type="entry name" value="ribokinase"/>
    <property type="match status" value="1"/>
</dbReference>
<evidence type="ECO:0000256" key="1">
    <source>
        <dbReference type="ARBA" id="ARBA00022679"/>
    </source>
</evidence>
<keyword evidence="6 9" id="KW-0460">Magnesium</keyword>
<reference evidence="11" key="2">
    <citation type="submission" date="2023-01" db="EMBL/GenBank/DDBJ databases">
        <title>Draft genome sequence of Maritalea porphyrae strain NBRC 107169.</title>
        <authorList>
            <person name="Sun Q."/>
            <person name="Mori K."/>
        </authorList>
    </citation>
    <scope>NUCLEOTIDE SEQUENCE</scope>
    <source>
        <strain evidence="11">NBRC 107169</strain>
    </source>
</reference>
<feature type="binding site" evidence="9">
    <location>
        <position position="272"/>
    </location>
    <ligand>
        <name>K(+)</name>
        <dbReference type="ChEBI" id="CHEBI:29103"/>
    </ligand>
</feature>
<comment type="caution">
    <text evidence="11">The sequence shown here is derived from an EMBL/GenBank/DDBJ whole genome shotgun (WGS) entry which is preliminary data.</text>
</comment>
<comment type="activity regulation">
    <text evidence="9">Activated by a monovalent cation that binds near, but not in, the active site. The most likely occupant of the site in vivo is potassium. Ion binding induces a conformational change that may alter substrate affinity.</text>
</comment>
<feature type="binding site" evidence="9">
    <location>
        <position position="233"/>
    </location>
    <ligand>
        <name>K(+)</name>
        <dbReference type="ChEBI" id="CHEBI:29103"/>
    </ligand>
</feature>
<feature type="binding site" evidence="9">
    <location>
        <position position="231"/>
    </location>
    <ligand>
        <name>K(+)</name>
        <dbReference type="ChEBI" id="CHEBI:29103"/>
    </ligand>
</feature>
<dbReference type="EC" id="2.7.1.15" evidence="9"/>
<dbReference type="RefSeq" id="WP_284361406.1">
    <property type="nucleotide sequence ID" value="NZ_BSNI01000001.1"/>
</dbReference>
<accession>A0ABQ5UN42</accession>
<comment type="subcellular location">
    <subcellularLocation>
        <location evidence="9">Cytoplasm</location>
    </subcellularLocation>
</comment>
<evidence type="ECO:0000256" key="5">
    <source>
        <dbReference type="ARBA" id="ARBA00022840"/>
    </source>
</evidence>
<keyword evidence="4 9" id="KW-0418">Kinase</keyword>
<dbReference type="InterPro" id="IPR029056">
    <property type="entry name" value="Ribokinase-like"/>
</dbReference>
<keyword evidence="9" id="KW-0963">Cytoplasm</keyword>
<organism evidence="11 12">
    <name type="scientific">Maritalea porphyrae</name>
    <dbReference type="NCBI Taxonomy" id="880732"/>
    <lineage>
        <taxon>Bacteria</taxon>
        <taxon>Pseudomonadati</taxon>
        <taxon>Pseudomonadota</taxon>
        <taxon>Alphaproteobacteria</taxon>
        <taxon>Hyphomicrobiales</taxon>
        <taxon>Devosiaceae</taxon>
        <taxon>Maritalea</taxon>
    </lineage>
</organism>
<evidence type="ECO:0000256" key="2">
    <source>
        <dbReference type="ARBA" id="ARBA00022723"/>
    </source>
</evidence>
<keyword evidence="8 9" id="KW-0119">Carbohydrate metabolism</keyword>
<feature type="binding site" evidence="9">
    <location>
        <begin position="10"/>
        <end position="12"/>
    </location>
    <ligand>
        <name>substrate</name>
    </ligand>
</feature>
<feature type="binding site" evidence="9">
    <location>
        <position position="270"/>
    </location>
    <ligand>
        <name>K(+)</name>
        <dbReference type="ChEBI" id="CHEBI:29103"/>
    </ligand>
</feature>
<sequence>MAVINIGSINIDYVHRVPHFPQAGETLRNLSYAAGLGGKGANQSIALALAGGQVAHVGRVGEDGLWAKAKLADAGLNTDNVVTDEGASGHAVIYVDDEGENTIVIHGGANETLTSEQITTALELAQPSDWLLLQNETNMILQAAQLAKSKGLKVAYAAAPFDAAIAAKMIPHVDLIAVNEIEAAQLADTMNMPVNDLPVDKILITKGSKGATFTDGDQSFGIEAFKVDPVDTTGAGDTFTGYFLARLDLGDDPATALKIASAAAAIQVTRPGAADAIPHISEVFEFLERHK</sequence>
<evidence type="ECO:0000256" key="9">
    <source>
        <dbReference type="HAMAP-Rule" id="MF_01987"/>
    </source>
</evidence>
<evidence type="ECO:0000256" key="4">
    <source>
        <dbReference type="ARBA" id="ARBA00022777"/>
    </source>
</evidence>
<dbReference type="InterPro" id="IPR011611">
    <property type="entry name" value="PfkB_dom"/>
</dbReference>
<comment type="similarity">
    <text evidence="9">Belongs to the carbohydrate kinase PfkB family. Ribokinase subfamily.</text>
</comment>
<dbReference type="InterPro" id="IPR002139">
    <property type="entry name" value="Ribo/fructo_kinase"/>
</dbReference>
<feature type="domain" description="Carbohydrate kinase PfkB" evidence="10">
    <location>
        <begin position="5"/>
        <end position="278"/>
    </location>
</feature>
<dbReference type="EMBL" id="BSNI01000001">
    <property type="protein sequence ID" value="GLQ16082.1"/>
    <property type="molecule type" value="Genomic_DNA"/>
</dbReference>
<keyword evidence="7 9" id="KW-0630">Potassium</keyword>
<dbReference type="PANTHER" id="PTHR10584">
    <property type="entry name" value="SUGAR KINASE"/>
    <property type="match status" value="1"/>
</dbReference>
<dbReference type="SUPFAM" id="SSF53613">
    <property type="entry name" value="Ribokinase-like"/>
    <property type="match status" value="1"/>
</dbReference>
<dbReference type="PANTHER" id="PTHR10584:SF166">
    <property type="entry name" value="RIBOKINASE"/>
    <property type="match status" value="1"/>
</dbReference>
<name>A0ABQ5UN42_9HYPH</name>
<dbReference type="Gene3D" id="3.40.1190.20">
    <property type="match status" value="1"/>
</dbReference>
<keyword evidence="2 9" id="KW-0479">Metal-binding</keyword>
<evidence type="ECO:0000313" key="11">
    <source>
        <dbReference type="EMBL" id="GLQ16082.1"/>
    </source>
</evidence>
<feature type="binding site" evidence="9">
    <location>
        <position position="237"/>
    </location>
    <ligand>
        <name>substrate</name>
    </ligand>
</feature>
<feature type="binding site" evidence="9">
    <location>
        <begin position="38"/>
        <end position="42"/>
    </location>
    <ligand>
        <name>substrate</name>
    </ligand>
</feature>
<keyword evidence="5 9" id="KW-0067">ATP-binding</keyword>
<feature type="binding site" evidence="9">
    <location>
        <begin position="205"/>
        <end position="210"/>
    </location>
    <ligand>
        <name>ATP</name>
        <dbReference type="ChEBI" id="CHEBI:30616"/>
    </ligand>
</feature>
<feature type="binding site" evidence="9">
    <location>
        <position position="179"/>
    </location>
    <ligand>
        <name>ATP</name>
        <dbReference type="ChEBI" id="CHEBI:30616"/>
    </ligand>
</feature>
<evidence type="ECO:0000256" key="3">
    <source>
        <dbReference type="ARBA" id="ARBA00022741"/>
    </source>
</evidence>
<comment type="cofactor">
    <cofactor evidence="9">
        <name>Mg(2+)</name>
        <dbReference type="ChEBI" id="CHEBI:18420"/>
    </cofactor>
    <text evidence="9">Requires a divalent cation, most likely magnesium in vivo, as an electrophilic catalyst to aid phosphoryl group transfer. It is the chelate of the metal and the nucleotide that is the actual substrate.</text>
</comment>
<evidence type="ECO:0000256" key="6">
    <source>
        <dbReference type="ARBA" id="ARBA00022842"/>
    </source>
</evidence>
<comment type="caution">
    <text evidence="9">Lacks conserved residue(s) required for the propagation of feature annotation.</text>
</comment>
<feature type="binding site" evidence="9">
    <location>
        <position position="267"/>
    </location>
    <ligand>
        <name>K(+)</name>
        <dbReference type="ChEBI" id="CHEBI:29103"/>
    </ligand>
</feature>
<evidence type="ECO:0000256" key="8">
    <source>
        <dbReference type="ARBA" id="ARBA00023277"/>
    </source>
</evidence>
<keyword evidence="3 9" id="KW-0547">Nucleotide-binding</keyword>
<dbReference type="HAMAP" id="MF_01987">
    <property type="entry name" value="Ribokinase"/>
    <property type="match status" value="1"/>
</dbReference>
<reference evidence="11" key="1">
    <citation type="journal article" date="2014" name="Int. J. Syst. Evol. Microbiol.">
        <title>Complete genome of a new Firmicutes species belonging to the dominant human colonic microbiota ('Ruminococcus bicirculans') reveals two chromosomes and a selective capacity to utilize plant glucans.</title>
        <authorList>
            <consortium name="NISC Comparative Sequencing Program"/>
            <person name="Wegmann U."/>
            <person name="Louis P."/>
            <person name="Goesmann A."/>
            <person name="Henrissat B."/>
            <person name="Duncan S.H."/>
            <person name="Flint H.J."/>
        </authorList>
    </citation>
    <scope>NUCLEOTIDE SEQUENCE</scope>
    <source>
        <strain evidence="11">NBRC 107169</strain>
    </source>
</reference>